<comment type="subunit">
    <text evidence="3">Homotrimer.</text>
</comment>
<name>A0A9W8CBK7_TRIRA</name>
<keyword evidence="8" id="KW-0732">Signal</keyword>
<reference evidence="10" key="1">
    <citation type="submission" date="2021-02" db="EMBL/GenBank/DDBJ databases">
        <title>Comparative genomics reveals that relaxation of natural selection precedes convergent phenotypic evolution of cavefish.</title>
        <authorList>
            <person name="Peng Z."/>
        </authorList>
    </citation>
    <scope>NUCLEOTIDE SEQUENCE</scope>
    <source>
        <tissue evidence="10">Muscle</tissue>
    </source>
</reference>
<accession>A0A9W8CBK7</accession>
<dbReference type="InterPro" id="IPR006585">
    <property type="entry name" value="FTP1"/>
</dbReference>
<keyword evidence="4" id="KW-0479">Metal-binding</keyword>
<dbReference type="AlphaFoldDB" id="A0A9W8CBK7"/>
<evidence type="ECO:0000256" key="7">
    <source>
        <dbReference type="ARBA" id="ARBA00023157"/>
    </source>
</evidence>
<evidence type="ECO:0000256" key="2">
    <source>
        <dbReference type="ARBA" id="ARBA00010147"/>
    </source>
</evidence>
<evidence type="ECO:0000313" key="10">
    <source>
        <dbReference type="EMBL" id="KAI7813792.1"/>
    </source>
</evidence>
<protein>
    <submittedName>
        <fullName evidence="10">I-FBPL</fullName>
    </submittedName>
</protein>
<keyword evidence="6" id="KW-0106">Calcium</keyword>
<dbReference type="PANTHER" id="PTHR45713">
    <property type="entry name" value="FTP DOMAIN-CONTAINING PROTEIN"/>
    <property type="match status" value="1"/>
</dbReference>
<dbReference type="SMART" id="SM00607">
    <property type="entry name" value="FTP"/>
    <property type="match status" value="1"/>
</dbReference>
<evidence type="ECO:0000256" key="3">
    <source>
        <dbReference type="ARBA" id="ARBA00011233"/>
    </source>
</evidence>
<dbReference type="GO" id="GO:0010185">
    <property type="term" value="P:regulation of cellular defense response"/>
    <property type="evidence" value="ECO:0007669"/>
    <property type="project" value="UniProtKB-ARBA"/>
</dbReference>
<dbReference type="Proteomes" id="UP001059041">
    <property type="component" value="Linkage Group LG1"/>
</dbReference>
<dbReference type="SUPFAM" id="SSF49785">
    <property type="entry name" value="Galactose-binding domain-like"/>
    <property type="match status" value="1"/>
</dbReference>
<comment type="similarity">
    <text evidence="2">Belongs to the fucolectin family.</text>
</comment>
<feature type="signal peptide" evidence="8">
    <location>
        <begin position="1"/>
        <end position="24"/>
    </location>
</feature>
<comment type="caution">
    <text evidence="10">The sequence shown here is derived from an EMBL/GenBank/DDBJ whole genome shotgun (WGS) entry which is preliminary data.</text>
</comment>
<dbReference type="GO" id="GO:0042806">
    <property type="term" value="F:fucose binding"/>
    <property type="evidence" value="ECO:0007669"/>
    <property type="project" value="UniProtKB-ARBA"/>
</dbReference>
<gene>
    <name evidence="10" type="ORF">IRJ41_001640</name>
</gene>
<feature type="domain" description="Fucolectin tachylectin-4 pentraxin-1" evidence="9">
    <location>
        <begin position="21"/>
        <end position="161"/>
    </location>
</feature>
<evidence type="ECO:0000256" key="5">
    <source>
        <dbReference type="ARBA" id="ARBA00022734"/>
    </source>
</evidence>
<evidence type="ECO:0000259" key="9">
    <source>
        <dbReference type="SMART" id="SM00607"/>
    </source>
</evidence>
<evidence type="ECO:0000256" key="6">
    <source>
        <dbReference type="ARBA" id="ARBA00022837"/>
    </source>
</evidence>
<dbReference type="InterPro" id="IPR008979">
    <property type="entry name" value="Galactose-bd-like_sf"/>
</dbReference>
<evidence type="ECO:0000256" key="4">
    <source>
        <dbReference type="ARBA" id="ARBA00022723"/>
    </source>
</evidence>
<dbReference type="EMBL" id="JAFHDT010000001">
    <property type="protein sequence ID" value="KAI7813792.1"/>
    <property type="molecule type" value="Genomic_DNA"/>
</dbReference>
<organism evidence="10 11">
    <name type="scientific">Triplophysa rosa</name>
    <name type="common">Cave loach</name>
    <dbReference type="NCBI Taxonomy" id="992332"/>
    <lineage>
        <taxon>Eukaryota</taxon>
        <taxon>Metazoa</taxon>
        <taxon>Chordata</taxon>
        <taxon>Craniata</taxon>
        <taxon>Vertebrata</taxon>
        <taxon>Euteleostomi</taxon>
        <taxon>Actinopterygii</taxon>
        <taxon>Neopterygii</taxon>
        <taxon>Teleostei</taxon>
        <taxon>Ostariophysi</taxon>
        <taxon>Cypriniformes</taxon>
        <taxon>Nemacheilidae</taxon>
        <taxon>Triplophysa</taxon>
    </lineage>
</organism>
<keyword evidence="7" id="KW-1015">Disulfide bond</keyword>
<dbReference type="PANTHER" id="PTHR45713:SF11">
    <property type="entry name" value="FUCOLECTIN TACHYLECTIN-4 PENTRAXIN-1 DOMAIN-CONTAINING PROTEIN"/>
    <property type="match status" value="1"/>
</dbReference>
<dbReference type="GO" id="GO:0001868">
    <property type="term" value="P:regulation of complement activation, lectin pathway"/>
    <property type="evidence" value="ECO:0007669"/>
    <property type="project" value="UniProtKB-ARBA"/>
</dbReference>
<evidence type="ECO:0000256" key="1">
    <source>
        <dbReference type="ARBA" id="ARBA00002219"/>
    </source>
</evidence>
<keyword evidence="11" id="KW-1185">Reference proteome</keyword>
<dbReference type="InterPro" id="IPR051941">
    <property type="entry name" value="BG_Antigen-Binding_Lectin"/>
</dbReference>
<feature type="chain" id="PRO_5040959502" evidence="8">
    <location>
        <begin position="25"/>
        <end position="175"/>
    </location>
</feature>
<evidence type="ECO:0000313" key="11">
    <source>
        <dbReference type="Proteomes" id="UP001059041"/>
    </source>
</evidence>
<comment type="function">
    <text evidence="1">Acts as a defensive agent. Recognizes blood group fucosylated oligosaccharides including A, B, H and Lewis B-type antigens. Does not recognize Lewis A antigen and has low affinity for monovalent haptens.</text>
</comment>
<evidence type="ECO:0000256" key="8">
    <source>
        <dbReference type="SAM" id="SignalP"/>
    </source>
</evidence>
<dbReference type="Gene3D" id="2.60.120.260">
    <property type="entry name" value="Galactose-binding domain-like"/>
    <property type="match status" value="1"/>
</dbReference>
<keyword evidence="5" id="KW-0430">Lectin</keyword>
<sequence length="175" mass="19467">MGTAFKWIFKVLLWFMECPTTINLARGGAATQSSTYTDETADKAIDGNPDKKCAETVIGNNPWWRLDLRDVYHVNKVVITNRFICCSSEINGAEIRIGKSLEKDGNNNPICAVVSYIPAGESYTYYCGEMEGQYVNLFIAGENKILTMCEVEVYGKGKSVILTLFQNSVGCEVYV</sequence>
<dbReference type="Pfam" id="PF22633">
    <property type="entry name" value="F5_F8_type_C_2"/>
    <property type="match status" value="1"/>
</dbReference>
<proteinExistence type="inferred from homology"/>
<dbReference type="GO" id="GO:0046872">
    <property type="term" value="F:metal ion binding"/>
    <property type="evidence" value="ECO:0007669"/>
    <property type="project" value="UniProtKB-KW"/>
</dbReference>